<feature type="compositionally biased region" description="Polar residues" evidence="1">
    <location>
        <begin position="138"/>
        <end position="156"/>
    </location>
</feature>
<dbReference type="PANTHER" id="PTHR36772">
    <property type="entry name" value="SERINE/THREONINE-KINASE"/>
    <property type="match status" value="1"/>
</dbReference>
<evidence type="ECO:0000256" key="1">
    <source>
        <dbReference type="SAM" id="MobiDB-lite"/>
    </source>
</evidence>
<protein>
    <submittedName>
        <fullName evidence="2">Uncharacterized protein</fullName>
    </submittedName>
</protein>
<dbReference type="EMBL" id="JBCGBO010000005">
    <property type="protein sequence ID" value="KAK9200717.1"/>
    <property type="molecule type" value="Genomic_DNA"/>
</dbReference>
<comment type="caution">
    <text evidence="2">The sequence shown here is derived from an EMBL/GenBank/DDBJ whole genome shotgun (WGS) entry which is preliminary data.</text>
</comment>
<feature type="region of interest" description="Disordered" evidence="1">
    <location>
        <begin position="134"/>
        <end position="156"/>
    </location>
</feature>
<evidence type="ECO:0000313" key="2">
    <source>
        <dbReference type="EMBL" id="KAK9200717.1"/>
    </source>
</evidence>
<evidence type="ECO:0000313" key="3">
    <source>
        <dbReference type="Proteomes" id="UP001428341"/>
    </source>
</evidence>
<sequence>MTLNNYQRHSFSGMIFALISFINVRKQFPNVSNQEMIHEMQFLGDYRKRWYQRAMEKATTQWKTLSNSHATTAAAATTKSSKLWKNNIPKPSTNNGKLRKCSSLSMASSFTRVCLCAPISSYNEVFRGDHHQYVPPRRSNSYPRSKPFPTTTHHQRMINPNTINNIPSRVSTEGRGRRVFRGKSLTDDVLMRRFVVEEEAMVQMRRRNQMEVIRRRSVMRRKKLGPSPLSRMAVAEEQEMLHFS</sequence>
<organism evidence="2 3">
    <name type="scientific">Citrus x changshan-huyou</name>
    <dbReference type="NCBI Taxonomy" id="2935761"/>
    <lineage>
        <taxon>Eukaryota</taxon>
        <taxon>Viridiplantae</taxon>
        <taxon>Streptophyta</taxon>
        <taxon>Embryophyta</taxon>
        <taxon>Tracheophyta</taxon>
        <taxon>Spermatophyta</taxon>
        <taxon>Magnoliopsida</taxon>
        <taxon>eudicotyledons</taxon>
        <taxon>Gunneridae</taxon>
        <taxon>Pentapetalae</taxon>
        <taxon>rosids</taxon>
        <taxon>malvids</taxon>
        <taxon>Sapindales</taxon>
        <taxon>Rutaceae</taxon>
        <taxon>Aurantioideae</taxon>
        <taxon>Citrus</taxon>
    </lineage>
</organism>
<dbReference type="PANTHER" id="PTHR36772:SF1">
    <property type="entry name" value="SERINE_THREONINE-KINASE"/>
    <property type="match status" value="1"/>
</dbReference>
<proteinExistence type="predicted"/>
<dbReference type="AlphaFoldDB" id="A0AAP0M9X8"/>
<accession>A0AAP0M9X8</accession>
<reference evidence="2 3" key="1">
    <citation type="submission" date="2024-05" db="EMBL/GenBank/DDBJ databases">
        <title>Haplotype-resolved chromosome-level genome assembly of Huyou (Citrus changshanensis).</title>
        <authorList>
            <person name="Miao C."/>
            <person name="Chen W."/>
            <person name="Wu Y."/>
            <person name="Wang L."/>
            <person name="Zhao S."/>
            <person name="Grierson D."/>
            <person name="Xu C."/>
            <person name="Chen K."/>
        </authorList>
    </citation>
    <scope>NUCLEOTIDE SEQUENCE [LARGE SCALE GENOMIC DNA]</scope>
    <source>
        <strain evidence="2">01-14</strain>
        <tissue evidence="2">Leaf</tissue>
    </source>
</reference>
<gene>
    <name evidence="2" type="ORF">WN944_015915</name>
</gene>
<dbReference type="Proteomes" id="UP001428341">
    <property type="component" value="Unassembled WGS sequence"/>
</dbReference>
<name>A0AAP0M9X8_9ROSI</name>
<keyword evidence="3" id="KW-1185">Reference proteome</keyword>